<accession>L8HA90</accession>
<dbReference type="Gene3D" id="1.10.10.10">
    <property type="entry name" value="Winged helix-like DNA-binding domain superfamily/Winged helix DNA-binding domain"/>
    <property type="match status" value="1"/>
</dbReference>
<dbReference type="InterPro" id="IPR036388">
    <property type="entry name" value="WH-like_DNA-bd_sf"/>
</dbReference>
<dbReference type="PROSITE" id="PS50186">
    <property type="entry name" value="DEP"/>
    <property type="match status" value="1"/>
</dbReference>
<gene>
    <name evidence="3" type="ORF">ACA1_255900</name>
</gene>
<dbReference type="Pfam" id="PF00610">
    <property type="entry name" value="DEP"/>
    <property type="match status" value="1"/>
</dbReference>
<dbReference type="Proteomes" id="UP000011083">
    <property type="component" value="Unassembled WGS sequence"/>
</dbReference>
<dbReference type="Gene3D" id="3.40.50.620">
    <property type="entry name" value="HUPs"/>
    <property type="match status" value="1"/>
</dbReference>
<dbReference type="AlphaFoldDB" id="L8HA90"/>
<dbReference type="PANTHER" id="PTHR16206">
    <property type="entry name" value="DEP DOMAIN-CONTAINING"/>
    <property type="match status" value="1"/>
</dbReference>
<evidence type="ECO:0000256" key="1">
    <source>
        <dbReference type="SAM" id="MobiDB-lite"/>
    </source>
</evidence>
<dbReference type="CDD" id="cd04371">
    <property type="entry name" value="DEP"/>
    <property type="match status" value="1"/>
</dbReference>
<dbReference type="OrthoDB" id="18360at2759"/>
<name>L8HA90_ACACF</name>
<dbReference type="SMART" id="SM00049">
    <property type="entry name" value="DEP"/>
    <property type="match status" value="1"/>
</dbReference>
<dbReference type="KEGG" id="acan:ACA1_255900"/>
<dbReference type="PANTHER" id="PTHR16206:SF4">
    <property type="entry name" value="PROTEIN LET-99"/>
    <property type="match status" value="1"/>
</dbReference>
<dbReference type="InterPro" id="IPR000591">
    <property type="entry name" value="DEP_dom"/>
</dbReference>
<feature type="domain" description="DEP" evidence="2">
    <location>
        <begin position="80"/>
        <end position="164"/>
    </location>
</feature>
<reference evidence="3 4" key="1">
    <citation type="journal article" date="2013" name="Genome Biol.">
        <title>Genome of Acanthamoeba castellanii highlights extensive lateral gene transfer and early evolution of tyrosine kinase signaling.</title>
        <authorList>
            <person name="Clarke M."/>
            <person name="Lohan A.J."/>
            <person name="Liu B."/>
            <person name="Lagkouvardos I."/>
            <person name="Roy S."/>
            <person name="Zafar N."/>
            <person name="Bertelli C."/>
            <person name="Schilde C."/>
            <person name="Kianianmomeni A."/>
            <person name="Burglin T.R."/>
            <person name="Frech C."/>
            <person name="Turcotte B."/>
            <person name="Kopec K.O."/>
            <person name="Synnott J.M."/>
            <person name="Choo C."/>
            <person name="Paponov I."/>
            <person name="Finkler A."/>
            <person name="Soon Heng Tan C."/>
            <person name="Hutchins A.P."/>
            <person name="Weinmeier T."/>
            <person name="Rattei T."/>
            <person name="Chu J.S."/>
            <person name="Gimenez G."/>
            <person name="Irimia M."/>
            <person name="Rigden D.J."/>
            <person name="Fitzpatrick D.A."/>
            <person name="Lorenzo-Morales J."/>
            <person name="Bateman A."/>
            <person name="Chiu C.H."/>
            <person name="Tang P."/>
            <person name="Hegemann P."/>
            <person name="Fromm H."/>
            <person name="Raoult D."/>
            <person name="Greub G."/>
            <person name="Miranda-Saavedra D."/>
            <person name="Chen N."/>
            <person name="Nash P."/>
            <person name="Ginger M.L."/>
            <person name="Horn M."/>
            <person name="Schaap P."/>
            <person name="Caler L."/>
            <person name="Loftus B."/>
        </authorList>
    </citation>
    <scope>NUCLEOTIDE SEQUENCE [LARGE SCALE GENOMIC DNA]</scope>
    <source>
        <strain evidence="3 4">Neff</strain>
    </source>
</reference>
<dbReference type="InterPro" id="IPR036390">
    <property type="entry name" value="WH_DNA-bd_sf"/>
</dbReference>
<feature type="region of interest" description="Disordered" evidence="1">
    <location>
        <begin position="176"/>
        <end position="294"/>
    </location>
</feature>
<dbReference type="InterPro" id="IPR014729">
    <property type="entry name" value="Rossmann-like_a/b/a_fold"/>
</dbReference>
<dbReference type="SUPFAM" id="SSF46785">
    <property type="entry name" value="Winged helix' DNA-binding domain"/>
    <property type="match status" value="1"/>
</dbReference>
<sequence length="523" mass="59481">MFATKPPDAWEGLDVIVEECSNQSTASQNITLADLADADDVQRRQFTLDLCTSQTPGEESQFHKARAQRLGHIARELRAKDGGVPVQSRLRGLRQYDACFVGAEAVNWLLKHRYAQTRVEAVMVGNDLMDAGHFHHVADKTDYVERRYKYAFKDSSEDYYRFYVHEVEEPNQLKKRMEKREKMMRQKQHRRAKSEVGTTRESEPTSPRLKEHSGSAIVESSTTTTSSVEPTRPRSKVVKRHNRAMSSSDPSLAGSVSLDAFPLGSEDSEAEAHTPIADLRSSGEEGKGSSSSLPVRVKNKVRQVMGEKLRPAWIERTYAAPEGLSPEEVEDIVWYVRLRLRRGYQKVDDTPYEQMELLSSTNTLHKGNIERATGTVYMIGLDGTEASKRAFQMLVGHILKPTDFVYLIAIRERKIPDRLALLSRNSPERLKWQFDLWRVARKILRPAHKELLARQTEHSALTPKSSDARKKFIRLARQYQVETIVLGKHGKADVNPLSAVQGHFRKMTGFVCKHAKWGDVLVF</sequence>
<dbReference type="STRING" id="1257118.L8HA90"/>
<evidence type="ECO:0000313" key="3">
    <source>
        <dbReference type="EMBL" id="ELR22459.1"/>
    </source>
</evidence>
<evidence type="ECO:0000313" key="4">
    <source>
        <dbReference type="Proteomes" id="UP000011083"/>
    </source>
</evidence>
<evidence type="ECO:0000259" key="2">
    <source>
        <dbReference type="PROSITE" id="PS50186"/>
    </source>
</evidence>
<feature type="compositionally biased region" description="Basic and acidic residues" evidence="1">
    <location>
        <begin position="198"/>
        <end position="213"/>
    </location>
</feature>
<dbReference type="GeneID" id="14923397"/>
<protein>
    <submittedName>
        <fullName evidence="3">Domain found in dishevelled, egl10, and pleckstrin domain containing protein</fullName>
    </submittedName>
</protein>
<dbReference type="VEuPathDB" id="AmoebaDB:ACA1_255900"/>
<dbReference type="RefSeq" id="XP_004367715.1">
    <property type="nucleotide sequence ID" value="XM_004367658.1"/>
</dbReference>
<dbReference type="EMBL" id="KB007885">
    <property type="protein sequence ID" value="ELR22459.1"/>
    <property type="molecule type" value="Genomic_DNA"/>
</dbReference>
<feature type="compositionally biased region" description="Basic residues" evidence="1">
    <location>
        <begin position="233"/>
        <end position="243"/>
    </location>
</feature>
<keyword evidence="4" id="KW-1185">Reference proteome</keyword>
<proteinExistence type="predicted"/>
<organism evidence="3 4">
    <name type="scientific">Acanthamoeba castellanii (strain ATCC 30010 / Neff)</name>
    <dbReference type="NCBI Taxonomy" id="1257118"/>
    <lineage>
        <taxon>Eukaryota</taxon>
        <taxon>Amoebozoa</taxon>
        <taxon>Discosea</taxon>
        <taxon>Longamoebia</taxon>
        <taxon>Centramoebida</taxon>
        <taxon>Acanthamoebidae</taxon>
        <taxon>Acanthamoeba</taxon>
    </lineage>
</organism>
<dbReference type="GO" id="GO:0035556">
    <property type="term" value="P:intracellular signal transduction"/>
    <property type="evidence" value="ECO:0007669"/>
    <property type="project" value="InterPro"/>
</dbReference>
<feature type="compositionally biased region" description="Low complexity" evidence="1">
    <location>
        <begin position="218"/>
        <end position="230"/>
    </location>
</feature>